<dbReference type="Pfam" id="PF00158">
    <property type="entry name" value="Sigma54_activat"/>
    <property type="match status" value="1"/>
</dbReference>
<dbReference type="Pfam" id="PF02954">
    <property type="entry name" value="HTH_8"/>
    <property type="match status" value="1"/>
</dbReference>
<dbReference type="Pfam" id="PF13185">
    <property type="entry name" value="GAF_2"/>
    <property type="match status" value="1"/>
</dbReference>
<dbReference type="InterPro" id="IPR025943">
    <property type="entry name" value="Sigma_54_int_dom_ATP-bd_2"/>
</dbReference>
<dbReference type="SMART" id="SM00065">
    <property type="entry name" value="GAF"/>
    <property type="match status" value="1"/>
</dbReference>
<keyword evidence="7" id="KW-0175">Coiled coil</keyword>
<evidence type="ECO:0000259" key="8">
    <source>
        <dbReference type="PROSITE" id="PS50045"/>
    </source>
</evidence>
<proteinExistence type="predicted"/>
<sequence>MEFRCKKAGDECYGVKELTLLSEISQRLIQTKELKNDLSVILELLVRHLDAERSFLTIFNRQNSKIYIEAAYGYSSAQQARGKYDLGEGIIGRVIELARPIVVDKISESNLFLNRTQQELKSKDGKDLTFVCVPIIEESQVTGALGLLRLYNPYITKDENLYLLSVIGSLISRVVSSKQEQMEELEALRQKNQELQSKLDDGQRPVNIVGNSGKMRDVYSLVNMVAETNSTVLIRGESGIGKELIADAIHYSSKRARNNFVKVNCSALPDSLIESELFGHEKGAFTGADSRRKGRFELADGGTIFLDEIGDIPLSTQVKILRILQQREFERLGGTETIKVDVRIVAATNRNLEEAIEKGEFREDLFYRINVFPLYIPSLRERRDDIPLLVDHFIEKFNKRNGTSVKRITTSALNMLMIYSWPGNIRELENCIERACILTTDDVIHSYNLPPSLQTADSSNTQARGGLMYTVEQVEKQLIREALTSTKGNIAKAAELLSVTERMLGTRVKKYEIEAWRFKV</sequence>
<feature type="domain" description="Sigma-54 factor interaction" evidence="8">
    <location>
        <begin position="208"/>
        <end position="437"/>
    </location>
</feature>
<reference evidence="9 10" key="1">
    <citation type="submission" date="2018-04" db="EMBL/GenBank/DDBJ databases">
        <title>Genomic Encyclopedia of Archaeal and Bacterial Type Strains, Phase II (KMG-II): from individual species to whole genera.</title>
        <authorList>
            <person name="Goeker M."/>
        </authorList>
    </citation>
    <scope>NUCLEOTIDE SEQUENCE [LARGE SCALE GENOMIC DNA]</scope>
    <source>
        <strain evidence="9 10">DSM 28823</strain>
    </source>
</reference>
<name>A0A2T5BZJ7_9BACT</name>
<dbReference type="InterPro" id="IPR025944">
    <property type="entry name" value="Sigma_54_int_dom_CS"/>
</dbReference>
<dbReference type="PRINTS" id="PR01590">
    <property type="entry name" value="HTHFIS"/>
</dbReference>
<evidence type="ECO:0000256" key="2">
    <source>
        <dbReference type="ARBA" id="ARBA00022840"/>
    </source>
</evidence>
<dbReference type="GO" id="GO:0006355">
    <property type="term" value="P:regulation of DNA-templated transcription"/>
    <property type="evidence" value="ECO:0007669"/>
    <property type="project" value="InterPro"/>
</dbReference>
<dbReference type="Gene3D" id="1.10.8.60">
    <property type="match status" value="1"/>
</dbReference>
<dbReference type="Pfam" id="PF25601">
    <property type="entry name" value="AAA_lid_14"/>
    <property type="match status" value="1"/>
</dbReference>
<dbReference type="SMART" id="SM00382">
    <property type="entry name" value="AAA"/>
    <property type="match status" value="1"/>
</dbReference>
<evidence type="ECO:0000313" key="9">
    <source>
        <dbReference type="EMBL" id="PTN07698.1"/>
    </source>
</evidence>
<dbReference type="InterPro" id="IPR009057">
    <property type="entry name" value="Homeodomain-like_sf"/>
</dbReference>
<accession>A0A2T5BZJ7</accession>
<keyword evidence="2" id="KW-0067">ATP-binding</keyword>
<dbReference type="InterPro" id="IPR029016">
    <property type="entry name" value="GAF-like_dom_sf"/>
</dbReference>
<dbReference type="GO" id="GO:0005524">
    <property type="term" value="F:ATP binding"/>
    <property type="evidence" value="ECO:0007669"/>
    <property type="project" value="UniProtKB-KW"/>
</dbReference>
<evidence type="ECO:0000256" key="1">
    <source>
        <dbReference type="ARBA" id="ARBA00022741"/>
    </source>
</evidence>
<keyword evidence="5" id="KW-0010">Activator</keyword>
<dbReference type="FunFam" id="1.10.8.60:FF:000014">
    <property type="entry name" value="DNA-binding transcriptional regulator NtrC"/>
    <property type="match status" value="1"/>
</dbReference>
<dbReference type="FunFam" id="3.40.50.300:FF:000006">
    <property type="entry name" value="DNA-binding transcriptional regulator NtrC"/>
    <property type="match status" value="1"/>
</dbReference>
<dbReference type="RefSeq" id="WP_107823061.1">
    <property type="nucleotide sequence ID" value="NZ_OY782574.1"/>
</dbReference>
<dbReference type="Gene3D" id="3.40.50.300">
    <property type="entry name" value="P-loop containing nucleotide triphosphate hydrolases"/>
    <property type="match status" value="1"/>
</dbReference>
<evidence type="ECO:0000256" key="4">
    <source>
        <dbReference type="ARBA" id="ARBA00023125"/>
    </source>
</evidence>
<dbReference type="SUPFAM" id="SSF46689">
    <property type="entry name" value="Homeodomain-like"/>
    <property type="match status" value="1"/>
</dbReference>
<dbReference type="InterPro" id="IPR002078">
    <property type="entry name" value="Sigma_54_int"/>
</dbReference>
<keyword evidence="6" id="KW-0804">Transcription</keyword>
<dbReference type="EMBL" id="QAAD01000014">
    <property type="protein sequence ID" value="PTN07698.1"/>
    <property type="molecule type" value="Genomic_DNA"/>
</dbReference>
<dbReference type="PANTHER" id="PTHR32071:SF57">
    <property type="entry name" value="C4-DICARBOXYLATE TRANSPORT TRANSCRIPTIONAL REGULATORY PROTEIN DCTD"/>
    <property type="match status" value="1"/>
</dbReference>
<evidence type="ECO:0000256" key="5">
    <source>
        <dbReference type="ARBA" id="ARBA00023159"/>
    </source>
</evidence>
<organism evidence="9 10">
    <name type="scientific">Mangrovibacterium marinum</name>
    <dbReference type="NCBI Taxonomy" id="1639118"/>
    <lineage>
        <taxon>Bacteria</taxon>
        <taxon>Pseudomonadati</taxon>
        <taxon>Bacteroidota</taxon>
        <taxon>Bacteroidia</taxon>
        <taxon>Marinilabiliales</taxon>
        <taxon>Prolixibacteraceae</taxon>
        <taxon>Mangrovibacterium</taxon>
    </lineage>
</organism>
<dbReference type="CDD" id="cd00009">
    <property type="entry name" value="AAA"/>
    <property type="match status" value="1"/>
</dbReference>
<dbReference type="InterPro" id="IPR002197">
    <property type="entry name" value="HTH_Fis"/>
</dbReference>
<keyword evidence="4" id="KW-0238">DNA-binding</keyword>
<dbReference type="Proteomes" id="UP000243525">
    <property type="component" value="Unassembled WGS sequence"/>
</dbReference>
<dbReference type="GO" id="GO:0043565">
    <property type="term" value="F:sequence-specific DNA binding"/>
    <property type="evidence" value="ECO:0007669"/>
    <property type="project" value="InterPro"/>
</dbReference>
<evidence type="ECO:0000256" key="6">
    <source>
        <dbReference type="ARBA" id="ARBA00023163"/>
    </source>
</evidence>
<keyword evidence="3" id="KW-0805">Transcription regulation</keyword>
<dbReference type="OrthoDB" id="9767722at2"/>
<keyword evidence="10" id="KW-1185">Reference proteome</keyword>
<dbReference type="PANTHER" id="PTHR32071">
    <property type="entry name" value="TRANSCRIPTIONAL REGULATORY PROTEIN"/>
    <property type="match status" value="1"/>
</dbReference>
<dbReference type="InterPro" id="IPR058031">
    <property type="entry name" value="AAA_lid_NorR"/>
</dbReference>
<dbReference type="InterPro" id="IPR003018">
    <property type="entry name" value="GAF"/>
</dbReference>
<dbReference type="InterPro" id="IPR027417">
    <property type="entry name" value="P-loop_NTPase"/>
</dbReference>
<gene>
    <name evidence="9" type="ORF">C8N47_11441</name>
</gene>
<feature type="coiled-coil region" evidence="7">
    <location>
        <begin position="171"/>
        <end position="198"/>
    </location>
</feature>
<dbReference type="Gene3D" id="1.10.10.60">
    <property type="entry name" value="Homeodomain-like"/>
    <property type="match status" value="1"/>
</dbReference>
<dbReference type="InterPro" id="IPR003593">
    <property type="entry name" value="AAA+_ATPase"/>
</dbReference>
<dbReference type="PROSITE" id="PS00676">
    <property type="entry name" value="SIGMA54_INTERACT_2"/>
    <property type="match status" value="1"/>
</dbReference>
<evidence type="ECO:0000256" key="3">
    <source>
        <dbReference type="ARBA" id="ARBA00023015"/>
    </source>
</evidence>
<dbReference type="SUPFAM" id="SSF52540">
    <property type="entry name" value="P-loop containing nucleoside triphosphate hydrolases"/>
    <property type="match status" value="1"/>
</dbReference>
<dbReference type="PROSITE" id="PS00688">
    <property type="entry name" value="SIGMA54_INTERACT_3"/>
    <property type="match status" value="1"/>
</dbReference>
<dbReference type="Gene3D" id="3.30.450.40">
    <property type="match status" value="1"/>
</dbReference>
<keyword evidence="1" id="KW-0547">Nucleotide-binding</keyword>
<dbReference type="AlphaFoldDB" id="A0A2T5BZJ7"/>
<evidence type="ECO:0000313" key="10">
    <source>
        <dbReference type="Proteomes" id="UP000243525"/>
    </source>
</evidence>
<dbReference type="PROSITE" id="PS50045">
    <property type="entry name" value="SIGMA54_INTERACT_4"/>
    <property type="match status" value="1"/>
</dbReference>
<dbReference type="SUPFAM" id="SSF55781">
    <property type="entry name" value="GAF domain-like"/>
    <property type="match status" value="1"/>
</dbReference>
<evidence type="ECO:0000256" key="7">
    <source>
        <dbReference type="SAM" id="Coils"/>
    </source>
</evidence>
<comment type="caution">
    <text evidence="9">The sequence shown here is derived from an EMBL/GenBank/DDBJ whole genome shotgun (WGS) entry which is preliminary data.</text>
</comment>
<protein>
    <submittedName>
        <fullName evidence="9">Nif-specific regulatory protein</fullName>
    </submittedName>
</protein>